<protein>
    <submittedName>
        <fullName evidence="2">Uncharacterized protein</fullName>
    </submittedName>
</protein>
<dbReference type="EMBL" id="JAVHJO010000010">
    <property type="protein sequence ID" value="KAK6535460.1"/>
    <property type="molecule type" value="Genomic_DNA"/>
</dbReference>
<proteinExistence type="predicted"/>
<reference evidence="2 3" key="1">
    <citation type="submission" date="2019-10" db="EMBL/GenBank/DDBJ databases">
        <authorList>
            <person name="Palmer J.M."/>
        </authorList>
    </citation>
    <scope>NUCLEOTIDE SEQUENCE [LARGE SCALE GENOMIC DNA]</scope>
    <source>
        <strain evidence="2 3">TWF694</strain>
    </source>
</reference>
<feature type="region of interest" description="Disordered" evidence="1">
    <location>
        <begin position="1"/>
        <end position="23"/>
    </location>
</feature>
<evidence type="ECO:0000313" key="2">
    <source>
        <dbReference type="EMBL" id="KAK6535460.1"/>
    </source>
</evidence>
<dbReference type="AlphaFoldDB" id="A0AAV9X4C1"/>
<organism evidence="2 3">
    <name type="scientific">Orbilia ellipsospora</name>
    <dbReference type="NCBI Taxonomy" id="2528407"/>
    <lineage>
        <taxon>Eukaryota</taxon>
        <taxon>Fungi</taxon>
        <taxon>Dikarya</taxon>
        <taxon>Ascomycota</taxon>
        <taxon>Pezizomycotina</taxon>
        <taxon>Orbiliomycetes</taxon>
        <taxon>Orbiliales</taxon>
        <taxon>Orbiliaceae</taxon>
        <taxon>Orbilia</taxon>
    </lineage>
</organism>
<name>A0AAV9X4C1_9PEZI</name>
<feature type="compositionally biased region" description="Polar residues" evidence="1">
    <location>
        <begin position="1"/>
        <end position="13"/>
    </location>
</feature>
<keyword evidence="3" id="KW-1185">Reference proteome</keyword>
<dbReference type="Proteomes" id="UP001365542">
    <property type="component" value="Unassembled WGS sequence"/>
</dbReference>
<sequence length="253" mass="27603">MGQVASTVANALDNSKEKEAQSREQLELMMKLADARLDTFEAKLKTMFLDKESSQKTSVPGKRALRFERHCQVDTETKPGAGVDAAVDAFFGAGETGSKGVLEGFKNVVKTGLSAILGDCSAGESYDEKFFVCIKHNAIIRVDMFTYKYNFRNEGVISNAKNILAYILCISVVDHRDVTVDELIYLASEFAGDGEVGVNSGYHAYLDSLMQTWNALNTLDVPGLDSGRSYKKVEYPTLTVQGKRPASVVSAAN</sequence>
<evidence type="ECO:0000256" key="1">
    <source>
        <dbReference type="SAM" id="MobiDB-lite"/>
    </source>
</evidence>
<comment type="caution">
    <text evidence="2">The sequence shown here is derived from an EMBL/GenBank/DDBJ whole genome shotgun (WGS) entry which is preliminary data.</text>
</comment>
<gene>
    <name evidence="2" type="ORF">TWF694_001917</name>
</gene>
<feature type="compositionally biased region" description="Basic and acidic residues" evidence="1">
    <location>
        <begin position="14"/>
        <end position="23"/>
    </location>
</feature>
<evidence type="ECO:0000313" key="3">
    <source>
        <dbReference type="Proteomes" id="UP001365542"/>
    </source>
</evidence>
<accession>A0AAV9X4C1</accession>